<dbReference type="Pfam" id="PF00583">
    <property type="entry name" value="Acetyltransf_1"/>
    <property type="match status" value="1"/>
</dbReference>
<dbReference type="AlphaFoldDB" id="A0A4Z0RPP2"/>
<reference evidence="3" key="1">
    <citation type="submission" date="2020-02" db="EMBL/GenBank/DDBJ databases">
        <authorList>
            <person name="Fontana A."/>
            <person name="Patrone V."/>
            <person name="Morelli L."/>
        </authorList>
    </citation>
    <scope>NUCLEOTIDE SEQUENCE</scope>
    <source>
        <strain evidence="2">CCUG 30943</strain>
        <strain evidence="3">CCUG 43002</strain>
    </source>
</reference>
<evidence type="ECO:0000313" key="2">
    <source>
        <dbReference type="EMBL" id="MBJ7632247.1"/>
    </source>
</evidence>
<sequence>MTTYTRRARLSDLDAISTIINHAIAFLAEQDSPQWQHGDGPSRAEFETAITEGIAYVQVYEGKVSGIAKLIPGPEGPYEEIDGSWAGDATQYMTIHRVGMDGTIRGKGLAQQFLQDLLVISLEQGFNDIRMDTYPKNVIMQKVMTNLGFDYRGMVEMPVPHGERMAYQLILD</sequence>
<reference evidence="3 4" key="2">
    <citation type="journal article" date="2021" name="Int. J. Food Microbiol.">
        <title>Safety demonstration of a microbial species for use in the food chain: Weissella confusa.</title>
        <authorList>
            <person name="Bourdichon F."/>
            <person name="Patrone V."/>
            <person name="Fontana A."/>
            <person name="Milani G."/>
            <person name="Morelli L."/>
        </authorList>
    </citation>
    <scope>NUCLEOTIDE SEQUENCE [LARGE SCALE GENOMIC DNA]</scope>
    <source>
        <strain evidence="2">CCUG 30943</strain>
        <strain evidence="3 4">CCUG 43002</strain>
    </source>
</reference>
<proteinExistence type="predicted"/>
<evidence type="ECO:0000313" key="4">
    <source>
        <dbReference type="Proteomes" id="UP000728106"/>
    </source>
</evidence>
<dbReference type="RefSeq" id="WP_003609851.1">
    <property type="nucleotide sequence ID" value="NZ_ALXH01000089.1"/>
</dbReference>
<comment type="caution">
    <text evidence="3">The sequence shown here is derived from an EMBL/GenBank/DDBJ whole genome shotgun (WGS) entry which is preliminary data.</text>
</comment>
<dbReference type="SUPFAM" id="SSF55729">
    <property type="entry name" value="Acyl-CoA N-acyltransferases (Nat)"/>
    <property type="match status" value="1"/>
</dbReference>
<evidence type="ECO:0000259" key="1">
    <source>
        <dbReference type="PROSITE" id="PS51186"/>
    </source>
</evidence>
<evidence type="ECO:0000313" key="3">
    <source>
        <dbReference type="EMBL" id="MBJ7638897.1"/>
    </source>
</evidence>
<name>A0A4Z0RPP2_WEICO</name>
<dbReference type="Gene3D" id="3.40.630.30">
    <property type="match status" value="1"/>
</dbReference>
<dbReference type="EMBL" id="JAAOCX010000004">
    <property type="protein sequence ID" value="MBJ7632247.1"/>
    <property type="molecule type" value="Genomic_DNA"/>
</dbReference>
<dbReference type="Proteomes" id="UP000808038">
    <property type="component" value="Unassembled WGS sequence"/>
</dbReference>
<dbReference type="GO" id="GO:0016747">
    <property type="term" value="F:acyltransferase activity, transferring groups other than amino-acyl groups"/>
    <property type="evidence" value="ECO:0007669"/>
    <property type="project" value="InterPro"/>
</dbReference>
<organism evidence="3 4">
    <name type="scientific">Weissella confusa</name>
    <name type="common">Lactobacillus confusus</name>
    <dbReference type="NCBI Taxonomy" id="1583"/>
    <lineage>
        <taxon>Bacteria</taxon>
        <taxon>Bacillati</taxon>
        <taxon>Bacillota</taxon>
        <taxon>Bacilli</taxon>
        <taxon>Lactobacillales</taxon>
        <taxon>Lactobacillaceae</taxon>
        <taxon>Weissella</taxon>
    </lineage>
</organism>
<keyword evidence="4" id="KW-1185">Reference proteome</keyword>
<dbReference type="EMBL" id="JAAOCP010000006">
    <property type="protein sequence ID" value="MBJ7638897.1"/>
    <property type="molecule type" value="Genomic_DNA"/>
</dbReference>
<gene>
    <name evidence="3" type="ORF">HAU20_05785</name>
    <name evidence="2" type="ORF">HAU43_03980</name>
</gene>
<dbReference type="GeneID" id="57977848"/>
<dbReference type="InterPro" id="IPR016181">
    <property type="entry name" value="Acyl_CoA_acyltransferase"/>
</dbReference>
<dbReference type="InterPro" id="IPR000182">
    <property type="entry name" value="GNAT_dom"/>
</dbReference>
<protein>
    <submittedName>
        <fullName evidence="3">GNAT family N-acetyltransferase</fullName>
    </submittedName>
</protein>
<feature type="domain" description="N-acetyltransferase" evidence="1">
    <location>
        <begin position="3"/>
        <end position="170"/>
    </location>
</feature>
<dbReference type="Proteomes" id="UP000728106">
    <property type="component" value="Unassembled WGS sequence"/>
</dbReference>
<dbReference type="PROSITE" id="PS51186">
    <property type="entry name" value="GNAT"/>
    <property type="match status" value="1"/>
</dbReference>
<accession>A0A4Z0RPP2</accession>